<feature type="active site" description="Proton acceptor" evidence="3">
    <location>
        <position position="68"/>
    </location>
</feature>
<dbReference type="PANTHER" id="PTHR43213:SF5">
    <property type="entry name" value="BIFUNCTIONAL DTTP_UTP PYROPHOSPHATASE_METHYLTRANSFERASE PROTEIN-RELATED"/>
    <property type="match status" value="1"/>
</dbReference>
<evidence type="ECO:0000313" key="4">
    <source>
        <dbReference type="EMBL" id="MCC2149364.1"/>
    </source>
</evidence>
<accession>A0ABS8EWP0</accession>
<feature type="site" description="Important for substrate specificity" evidence="3">
    <location>
        <position position="11"/>
    </location>
</feature>
<keyword evidence="3" id="KW-0546">Nucleotide metabolism</keyword>
<comment type="cofactor">
    <cofactor evidence="1 3">
        <name>a divalent metal cation</name>
        <dbReference type="ChEBI" id="CHEBI:60240"/>
    </cofactor>
</comment>
<dbReference type="NCBIfam" id="TIGR00172">
    <property type="entry name" value="maf"/>
    <property type="match status" value="1"/>
</dbReference>
<proteinExistence type="inferred from homology"/>
<comment type="caution">
    <text evidence="4">The sequence shown here is derived from an EMBL/GenBank/DDBJ whole genome shotgun (WGS) entry which is preliminary data.</text>
</comment>
<dbReference type="Pfam" id="PF02545">
    <property type="entry name" value="Maf"/>
    <property type="match status" value="1"/>
</dbReference>
<comment type="caution">
    <text evidence="3">Lacks conserved residue(s) required for the propagation of feature annotation.</text>
</comment>
<comment type="subcellular location">
    <subcellularLocation>
        <location evidence="3">Cytoplasm</location>
    </subcellularLocation>
</comment>
<dbReference type="PANTHER" id="PTHR43213">
    <property type="entry name" value="BIFUNCTIONAL DTTP/UTP PYROPHOSPHATASE/METHYLTRANSFERASE PROTEIN-RELATED"/>
    <property type="match status" value="1"/>
</dbReference>
<dbReference type="Gene3D" id="3.90.950.10">
    <property type="match status" value="1"/>
</dbReference>
<evidence type="ECO:0000313" key="5">
    <source>
        <dbReference type="Proteomes" id="UP001299235"/>
    </source>
</evidence>
<name>A0ABS8EWP0_9FIRM</name>
<feature type="site" description="Important for substrate specificity" evidence="3">
    <location>
        <position position="69"/>
    </location>
</feature>
<dbReference type="RefSeq" id="WP_248835478.1">
    <property type="nucleotide sequence ID" value="NZ_JAJEQE010000028.1"/>
</dbReference>
<comment type="catalytic activity">
    <reaction evidence="3">
        <text>dTTP + H2O = dTMP + diphosphate + H(+)</text>
        <dbReference type="Rhea" id="RHEA:28534"/>
        <dbReference type="ChEBI" id="CHEBI:15377"/>
        <dbReference type="ChEBI" id="CHEBI:15378"/>
        <dbReference type="ChEBI" id="CHEBI:33019"/>
        <dbReference type="ChEBI" id="CHEBI:37568"/>
        <dbReference type="ChEBI" id="CHEBI:63528"/>
        <dbReference type="EC" id="3.6.1.9"/>
    </reaction>
</comment>
<feature type="site" description="Important for substrate specificity" evidence="3">
    <location>
        <position position="155"/>
    </location>
</feature>
<protein>
    <recommendedName>
        <fullName evidence="3">dTTP/UTP pyrophosphatase</fullName>
        <shortName evidence="3">dTTPase/UTPase</shortName>
        <ecNumber evidence="3">3.6.1.9</ecNumber>
    </recommendedName>
    <alternativeName>
        <fullName evidence="3">Nucleoside triphosphate pyrophosphatase</fullName>
    </alternativeName>
    <alternativeName>
        <fullName evidence="3">Nucleotide pyrophosphatase</fullName>
        <shortName evidence="3">Nucleotide PPase</shortName>
    </alternativeName>
</protein>
<dbReference type="HAMAP" id="MF_00528">
    <property type="entry name" value="Maf"/>
    <property type="match status" value="1"/>
</dbReference>
<dbReference type="CDD" id="cd00555">
    <property type="entry name" value="Maf"/>
    <property type="match status" value="1"/>
</dbReference>
<dbReference type="EMBL" id="JAJEQE010000028">
    <property type="protein sequence ID" value="MCC2149364.1"/>
    <property type="molecule type" value="Genomic_DNA"/>
</dbReference>
<keyword evidence="3" id="KW-0963">Cytoplasm</keyword>
<dbReference type="SUPFAM" id="SSF52972">
    <property type="entry name" value="ITPase-like"/>
    <property type="match status" value="1"/>
</dbReference>
<sequence length="195" mass="21543">MRIVLASASPRRRELLEQAGIDFEILIGSTRECITKEEPEEIVEELSLAKAKGVAEAVTGDAVIIGADTIVAKGNKVLGKPKDAEDAHQMLAMLQGEKHQVYTGVTLLQKKGDEKIIRSFHERTDVFMTSMSDQEIEAYIATGEPFDKAGSYGIQGRAGIFVERIEGDYYNVVGLPISRLCRELKSLEAEDDRKE</sequence>
<dbReference type="Proteomes" id="UP001299235">
    <property type="component" value="Unassembled WGS sequence"/>
</dbReference>
<comment type="function">
    <text evidence="3">Nucleoside triphosphate pyrophosphatase that hydrolyzes dTTP and UTP. May have a dual role in cell division arrest and in preventing the incorporation of modified nucleotides into cellular nucleic acids.</text>
</comment>
<evidence type="ECO:0000256" key="2">
    <source>
        <dbReference type="ARBA" id="ARBA00022801"/>
    </source>
</evidence>
<evidence type="ECO:0000256" key="1">
    <source>
        <dbReference type="ARBA" id="ARBA00001968"/>
    </source>
</evidence>
<comment type="similarity">
    <text evidence="3">Belongs to the Maf family. YhdE subfamily.</text>
</comment>
<comment type="catalytic activity">
    <reaction evidence="3">
        <text>UTP + H2O = UMP + diphosphate + H(+)</text>
        <dbReference type="Rhea" id="RHEA:29395"/>
        <dbReference type="ChEBI" id="CHEBI:15377"/>
        <dbReference type="ChEBI" id="CHEBI:15378"/>
        <dbReference type="ChEBI" id="CHEBI:33019"/>
        <dbReference type="ChEBI" id="CHEBI:46398"/>
        <dbReference type="ChEBI" id="CHEBI:57865"/>
        <dbReference type="EC" id="3.6.1.9"/>
    </reaction>
</comment>
<dbReference type="PIRSF" id="PIRSF006305">
    <property type="entry name" value="Maf"/>
    <property type="match status" value="1"/>
</dbReference>
<dbReference type="InterPro" id="IPR029001">
    <property type="entry name" value="ITPase-like_fam"/>
</dbReference>
<organism evidence="4 5">
    <name type="scientific">Hominisplanchenecus faecis</name>
    <dbReference type="NCBI Taxonomy" id="2885351"/>
    <lineage>
        <taxon>Bacteria</taxon>
        <taxon>Bacillati</taxon>
        <taxon>Bacillota</taxon>
        <taxon>Clostridia</taxon>
        <taxon>Lachnospirales</taxon>
        <taxon>Lachnospiraceae</taxon>
        <taxon>Hominisplanchenecus</taxon>
    </lineage>
</organism>
<dbReference type="EC" id="3.6.1.9" evidence="3"/>
<gene>
    <name evidence="4" type="ORF">LKD42_08860</name>
</gene>
<evidence type="ECO:0000256" key="3">
    <source>
        <dbReference type="HAMAP-Rule" id="MF_00528"/>
    </source>
</evidence>
<keyword evidence="5" id="KW-1185">Reference proteome</keyword>
<reference evidence="4 5" key="1">
    <citation type="submission" date="2021-10" db="EMBL/GenBank/DDBJ databases">
        <title>Anaerobic single-cell dispensing facilitates the cultivation of human gut bacteria.</title>
        <authorList>
            <person name="Afrizal A."/>
        </authorList>
    </citation>
    <scope>NUCLEOTIDE SEQUENCE [LARGE SCALE GENOMIC DNA]</scope>
    <source>
        <strain evidence="4 5">CLA-AA-H246</strain>
    </source>
</reference>
<dbReference type="InterPro" id="IPR003697">
    <property type="entry name" value="Maf-like"/>
</dbReference>
<keyword evidence="2 3" id="KW-0378">Hydrolase</keyword>